<dbReference type="EMBL" id="KZ819475">
    <property type="protein sequence ID" value="PWN39334.1"/>
    <property type="molecule type" value="Genomic_DNA"/>
</dbReference>
<dbReference type="GeneID" id="37036749"/>
<name>A0A316VPX2_9BASI</name>
<keyword evidence="2" id="KW-1185">Reference proteome</keyword>
<dbReference type="RefSeq" id="XP_025366494.1">
    <property type="nucleotide sequence ID" value="XM_025514879.1"/>
</dbReference>
<organism evidence="1 2">
    <name type="scientific">Ceraceosorus guamensis</name>
    <dbReference type="NCBI Taxonomy" id="1522189"/>
    <lineage>
        <taxon>Eukaryota</taxon>
        <taxon>Fungi</taxon>
        <taxon>Dikarya</taxon>
        <taxon>Basidiomycota</taxon>
        <taxon>Ustilaginomycotina</taxon>
        <taxon>Exobasidiomycetes</taxon>
        <taxon>Ceraceosorales</taxon>
        <taxon>Ceraceosoraceae</taxon>
        <taxon>Ceraceosorus</taxon>
    </lineage>
</organism>
<protein>
    <submittedName>
        <fullName evidence="1">Uncharacterized protein</fullName>
    </submittedName>
</protein>
<gene>
    <name evidence="1" type="ORF">IE81DRAFT_326654</name>
</gene>
<proteinExistence type="predicted"/>
<dbReference type="InParanoid" id="A0A316VPX2"/>
<dbReference type="AlphaFoldDB" id="A0A316VPX2"/>
<evidence type="ECO:0000313" key="1">
    <source>
        <dbReference type="EMBL" id="PWN39334.1"/>
    </source>
</evidence>
<accession>A0A316VPX2</accession>
<dbReference type="Proteomes" id="UP000245783">
    <property type="component" value="Unassembled WGS sequence"/>
</dbReference>
<sequence>MSRARHGARGTGRLHATLPPCHRGAAAFAFTPLFCYLASAGKRLFAGIIKHGGEACSSRLSPSVYYVRHDCVVKIETELRHPATGMP</sequence>
<evidence type="ECO:0000313" key="2">
    <source>
        <dbReference type="Proteomes" id="UP000245783"/>
    </source>
</evidence>
<reference evidence="1 2" key="1">
    <citation type="journal article" date="2018" name="Mol. Biol. Evol.">
        <title>Broad Genomic Sampling Reveals a Smut Pathogenic Ancestry of the Fungal Clade Ustilaginomycotina.</title>
        <authorList>
            <person name="Kijpornyongpan T."/>
            <person name="Mondo S.J."/>
            <person name="Barry K."/>
            <person name="Sandor L."/>
            <person name="Lee J."/>
            <person name="Lipzen A."/>
            <person name="Pangilinan J."/>
            <person name="LaButti K."/>
            <person name="Hainaut M."/>
            <person name="Henrissat B."/>
            <person name="Grigoriev I.V."/>
            <person name="Spatafora J.W."/>
            <person name="Aime M.C."/>
        </authorList>
    </citation>
    <scope>NUCLEOTIDE SEQUENCE [LARGE SCALE GENOMIC DNA]</scope>
    <source>
        <strain evidence="1 2">MCA 4658</strain>
    </source>
</reference>